<feature type="region of interest" description="Disordered" evidence="1">
    <location>
        <begin position="86"/>
        <end position="117"/>
    </location>
</feature>
<evidence type="ECO:0000256" key="1">
    <source>
        <dbReference type="SAM" id="MobiDB-lite"/>
    </source>
</evidence>
<dbReference type="EMBL" id="AYKW01000045">
    <property type="protein sequence ID" value="PIL26514.1"/>
    <property type="molecule type" value="Genomic_DNA"/>
</dbReference>
<name>A0A2G8RYF0_9APHY</name>
<protein>
    <submittedName>
        <fullName evidence="2">Uncharacterized protein</fullName>
    </submittedName>
</protein>
<dbReference type="OrthoDB" id="2745718at2759"/>
<feature type="compositionally biased region" description="Basic and acidic residues" evidence="1">
    <location>
        <begin position="61"/>
        <end position="70"/>
    </location>
</feature>
<gene>
    <name evidence="2" type="ORF">GSI_12272</name>
</gene>
<accession>A0A2G8RYF0</accession>
<keyword evidence="3" id="KW-1185">Reference proteome</keyword>
<evidence type="ECO:0000313" key="2">
    <source>
        <dbReference type="EMBL" id="PIL26514.1"/>
    </source>
</evidence>
<proteinExistence type="predicted"/>
<feature type="region of interest" description="Disordered" evidence="1">
    <location>
        <begin position="38"/>
        <end position="72"/>
    </location>
</feature>
<evidence type="ECO:0000313" key="3">
    <source>
        <dbReference type="Proteomes" id="UP000230002"/>
    </source>
</evidence>
<organism evidence="2 3">
    <name type="scientific">Ganoderma sinense ZZ0214-1</name>
    <dbReference type="NCBI Taxonomy" id="1077348"/>
    <lineage>
        <taxon>Eukaryota</taxon>
        <taxon>Fungi</taxon>
        <taxon>Dikarya</taxon>
        <taxon>Basidiomycota</taxon>
        <taxon>Agaricomycotina</taxon>
        <taxon>Agaricomycetes</taxon>
        <taxon>Polyporales</taxon>
        <taxon>Polyporaceae</taxon>
        <taxon>Ganoderma</taxon>
    </lineage>
</organism>
<dbReference type="AlphaFoldDB" id="A0A2G8RYF0"/>
<feature type="region of interest" description="Disordered" evidence="1">
    <location>
        <begin position="152"/>
        <end position="177"/>
    </location>
</feature>
<sequence length="410" mass="45121">MEEDGGPVTPIPAYKAKAKARAQAALGVGTPELDQWIKTGQGKGNAAQGKGGKRVGFARGTRRDPADQNPRRGLVTASYSIVTSGTHHLYSPPTSATPSSRPSVAHSPVPTSTHSATWPAPFRRQATSTNCIDFTFSNHAYMITVTTAGVSRPRPGNLPPSSTTVGPFLPRSPSSPCPRPRLGWRSGGSSCMPFITNSTLGRLFETPRNAQVHMMSLSCGDHSRSCYLFVHNWCLLLHIPIPPGLGSGKSEGEEVKVIERQWDDWGLDHTHFVNWIAHFQWLRYLHGQRIIFLPILLHEGDEDREIALFMIDFNVHPKRLDDPVDMTGQEELGLGLGVKAGNVKYEMVDKEHVTDPRKHNTSVHQESSRLSIRLPSFYGDINIMRGPSVAPSPWFVSNTSLGLCSNLKWL</sequence>
<dbReference type="Proteomes" id="UP000230002">
    <property type="component" value="Unassembled WGS sequence"/>
</dbReference>
<reference evidence="2 3" key="1">
    <citation type="journal article" date="2015" name="Sci. Rep.">
        <title>Chromosome-level genome map provides insights into diverse defense mechanisms in the medicinal fungus Ganoderma sinense.</title>
        <authorList>
            <person name="Zhu Y."/>
            <person name="Xu J."/>
            <person name="Sun C."/>
            <person name="Zhou S."/>
            <person name="Xu H."/>
            <person name="Nelson D.R."/>
            <person name="Qian J."/>
            <person name="Song J."/>
            <person name="Luo H."/>
            <person name="Xiang L."/>
            <person name="Li Y."/>
            <person name="Xu Z."/>
            <person name="Ji A."/>
            <person name="Wang L."/>
            <person name="Lu S."/>
            <person name="Hayward A."/>
            <person name="Sun W."/>
            <person name="Li X."/>
            <person name="Schwartz D.C."/>
            <person name="Wang Y."/>
            <person name="Chen S."/>
        </authorList>
    </citation>
    <scope>NUCLEOTIDE SEQUENCE [LARGE SCALE GENOMIC DNA]</scope>
    <source>
        <strain evidence="2 3">ZZ0214-1</strain>
    </source>
</reference>
<feature type="compositionally biased region" description="Low complexity" evidence="1">
    <location>
        <begin position="91"/>
        <end position="103"/>
    </location>
</feature>
<comment type="caution">
    <text evidence="2">The sequence shown here is derived from an EMBL/GenBank/DDBJ whole genome shotgun (WGS) entry which is preliminary data.</text>
</comment>